<dbReference type="EC" id="2.3.-.-" evidence="4"/>
<dbReference type="GO" id="GO:0016746">
    <property type="term" value="F:acyltransferase activity"/>
    <property type="evidence" value="ECO:0007669"/>
    <property type="project" value="UniProtKB-KW"/>
</dbReference>
<dbReference type="PANTHER" id="PTHR23028:SF134">
    <property type="entry name" value="PUTATIVE (AFU_ORTHOLOGUE AFUA_4G08520)-RELATED"/>
    <property type="match status" value="1"/>
</dbReference>
<evidence type="ECO:0000313" key="5">
    <source>
        <dbReference type="Proteomes" id="UP001595711"/>
    </source>
</evidence>
<evidence type="ECO:0000256" key="1">
    <source>
        <dbReference type="SAM" id="MobiDB-lite"/>
    </source>
</evidence>
<evidence type="ECO:0000256" key="2">
    <source>
        <dbReference type="SAM" id="Phobius"/>
    </source>
</evidence>
<feature type="region of interest" description="Disordered" evidence="1">
    <location>
        <begin position="1"/>
        <end position="27"/>
    </location>
</feature>
<feature type="compositionally biased region" description="Pro residues" evidence="1">
    <location>
        <begin position="1"/>
        <end position="17"/>
    </location>
</feature>
<feature type="transmembrane region" description="Helical" evidence="2">
    <location>
        <begin position="120"/>
        <end position="142"/>
    </location>
</feature>
<keyword evidence="2" id="KW-0812">Transmembrane</keyword>
<dbReference type="Proteomes" id="UP001595711">
    <property type="component" value="Unassembled WGS sequence"/>
</dbReference>
<sequence>MQPSPPPPLPVPSPAAVPPSSSRRPKGQRLAHLDGLRGWAALFVVFHHLLLTFAPAFDDHSSPAAPLFAPFSFLTDGPLAVGIFFVLSGIVLAVAVDAAVDRAPGWRGRAGFAGLVVKRWLRLALPILAAGLVVLALFAMGLDLNAPLGWSVASGWMRDFFPAGYRPDLWGVLREATLGAFIGPQTPLHDPVLWTIRIEFPGSLLVFALKLLVPRGRPAALAAFALAVVLLVQPFWIFNYCALFAIGVGFREIARSESRAAWFPHWHEPLGLSLILAGAVLFPVLDVDTGGTLQRLGETDASGLHLMPGMLRATLVVAGVMLSPGIQRLLSNAVSDFLGRISFGIYLLHAPVLWSLGGLTFLPLETRFGTLPAALSASLAVVAVACLAALAFHRLVEQPAMWLAGRAGRLVASLGGAGQRASAEEYRDKPA</sequence>
<dbReference type="PANTHER" id="PTHR23028">
    <property type="entry name" value="ACETYLTRANSFERASE"/>
    <property type="match status" value="1"/>
</dbReference>
<keyword evidence="4" id="KW-0808">Transferase</keyword>
<feature type="transmembrane region" description="Helical" evidence="2">
    <location>
        <begin position="77"/>
        <end position="100"/>
    </location>
</feature>
<reference evidence="5" key="1">
    <citation type="journal article" date="2019" name="Int. J. Syst. Evol. Microbiol.">
        <title>The Global Catalogue of Microorganisms (GCM) 10K type strain sequencing project: providing services to taxonomists for standard genome sequencing and annotation.</title>
        <authorList>
            <consortium name="The Broad Institute Genomics Platform"/>
            <consortium name="The Broad Institute Genome Sequencing Center for Infectious Disease"/>
            <person name="Wu L."/>
            <person name="Ma J."/>
        </authorList>
    </citation>
    <scope>NUCLEOTIDE SEQUENCE [LARGE SCALE GENOMIC DNA]</scope>
    <source>
        <strain evidence="5">KCTC 42182</strain>
    </source>
</reference>
<protein>
    <submittedName>
        <fullName evidence="4">Acyltransferase family protein</fullName>
        <ecNumber evidence="4">2.3.-.-</ecNumber>
    </submittedName>
</protein>
<keyword evidence="2" id="KW-1133">Transmembrane helix</keyword>
<accession>A0ABV7VFI1</accession>
<dbReference type="InterPro" id="IPR050879">
    <property type="entry name" value="Acyltransferase_3"/>
</dbReference>
<feature type="transmembrane region" description="Helical" evidence="2">
    <location>
        <begin position="36"/>
        <end position="57"/>
    </location>
</feature>
<organism evidence="4 5">
    <name type="scientific">Ferrovibrio xuzhouensis</name>
    <dbReference type="NCBI Taxonomy" id="1576914"/>
    <lineage>
        <taxon>Bacteria</taxon>
        <taxon>Pseudomonadati</taxon>
        <taxon>Pseudomonadota</taxon>
        <taxon>Alphaproteobacteria</taxon>
        <taxon>Rhodospirillales</taxon>
        <taxon>Rhodospirillaceae</taxon>
        <taxon>Ferrovibrio</taxon>
    </lineage>
</organism>
<dbReference type="InterPro" id="IPR002656">
    <property type="entry name" value="Acyl_transf_3_dom"/>
</dbReference>
<dbReference type="RefSeq" id="WP_379725062.1">
    <property type="nucleotide sequence ID" value="NZ_JBHRYJ010000001.1"/>
</dbReference>
<keyword evidence="2" id="KW-0472">Membrane</keyword>
<dbReference type="Pfam" id="PF01757">
    <property type="entry name" value="Acyl_transf_3"/>
    <property type="match status" value="1"/>
</dbReference>
<feature type="transmembrane region" description="Helical" evidence="2">
    <location>
        <begin position="269"/>
        <end position="285"/>
    </location>
</feature>
<name>A0ABV7VFI1_9PROT</name>
<gene>
    <name evidence="4" type="ORF">ACFOOQ_09635</name>
</gene>
<feature type="domain" description="Acyltransferase 3" evidence="3">
    <location>
        <begin position="33"/>
        <end position="389"/>
    </location>
</feature>
<keyword evidence="5" id="KW-1185">Reference proteome</keyword>
<feature type="transmembrane region" description="Helical" evidence="2">
    <location>
        <begin position="343"/>
        <end position="364"/>
    </location>
</feature>
<proteinExistence type="predicted"/>
<dbReference type="EMBL" id="JBHRYJ010000001">
    <property type="protein sequence ID" value="MFC3675803.1"/>
    <property type="molecule type" value="Genomic_DNA"/>
</dbReference>
<feature type="transmembrane region" description="Helical" evidence="2">
    <location>
        <begin position="219"/>
        <end position="248"/>
    </location>
</feature>
<feature type="transmembrane region" description="Helical" evidence="2">
    <location>
        <begin position="370"/>
        <end position="392"/>
    </location>
</feature>
<evidence type="ECO:0000313" key="4">
    <source>
        <dbReference type="EMBL" id="MFC3675803.1"/>
    </source>
</evidence>
<comment type="caution">
    <text evidence="4">The sequence shown here is derived from an EMBL/GenBank/DDBJ whole genome shotgun (WGS) entry which is preliminary data.</text>
</comment>
<keyword evidence="4" id="KW-0012">Acyltransferase</keyword>
<evidence type="ECO:0000259" key="3">
    <source>
        <dbReference type="Pfam" id="PF01757"/>
    </source>
</evidence>